<proteinExistence type="inferred from homology"/>
<dbReference type="Gene3D" id="1.10.10.10">
    <property type="entry name" value="Winged helix-like DNA-binding domain superfamily/Winged helix DNA-binding domain"/>
    <property type="match status" value="1"/>
</dbReference>
<dbReference type="InterPro" id="IPR002831">
    <property type="entry name" value="Tscrpt_reg_TrmB_N"/>
</dbReference>
<evidence type="ECO:0000313" key="4">
    <source>
        <dbReference type="EMBL" id="MFC6890146.1"/>
    </source>
</evidence>
<dbReference type="SUPFAM" id="SSF159071">
    <property type="entry name" value="TrmB C-terminal domain-like"/>
    <property type="match status" value="1"/>
</dbReference>
<dbReference type="InterPro" id="IPR021586">
    <property type="entry name" value="Tscrpt_reg_TrmB_C"/>
</dbReference>
<dbReference type="PANTHER" id="PTHR34293:SF1">
    <property type="entry name" value="HTH-TYPE TRANSCRIPTIONAL REGULATOR TRMBL2"/>
    <property type="match status" value="1"/>
</dbReference>
<feature type="domain" description="Transcription regulator TrmB N-terminal" evidence="2">
    <location>
        <begin position="10"/>
        <end position="77"/>
    </location>
</feature>
<dbReference type="AlphaFoldDB" id="A0ABD5ULJ2"/>
<comment type="caution">
    <text evidence="4">The sequence shown here is derived from an EMBL/GenBank/DDBJ whole genome shotgun (WGS) entry which is preliminary data.</text>
</comment>
<protein>
    <submittedName>
        <fullName evidence="4">TrmB family transcriptional regulator</fullName>
    </submittedName>
</protein>
<evidence type="ECO:0000256" key="1">
    <source>
        <dbReference type="ARBA" id="ARBA00007287"/>
    </source>
</evidence>
<feature type="domain" description="Transcription regulator TrmB C-terminal" evidence="3">
    <location>
        <begin position="111"/>
        <end position="352"/>
    </location>
</feature>
<dbReference type="InterPro" id="IPR051797">
    <property type="entry name" value="TrmB-like"/>
</dbReference>
<dbReference type="CDD" id="cd09124">
    <property type="entry name" value="PLDc_like_TrmB_middle"/>
    <property type="match status" value="1"/>
</dbReference>
<gene>
    <name evidence="4" type="ORF">ACFQEY_14170</name>
</gene>
<dbReference type="SUPFAM" id="SSF46785">
    <property type="entry name" value="Winged helix' DNA-binding domain"/>
    <property type="match status" value="1"/>
</dbReference>
<evidence type="ECO:0000259" key="2">
    <source>
        <dbReference type="Pfam" id="PF01978"/>
    </source>
</evidence>
<organism evidence="4 5">
    <name type="scientific">Halorubrum trueperi</name>
    <dbReference type="NCBI Taxonomy" id="2004704"/>
    <lineage>
        <taxon>Archaea</taxon>
        <taxon>Methanobacteriati</taxon>
        <taxon>Methanobacteriota</taxon>
        <taxon>Stenosarchaea group</taxon>
        <taxon>Halobacteria</taxon>
        <taxon>Halobacteriales</taxon>
        <taxon>Haloferacaceae</taxon>
        <taxon>Halorubrum</taxon>
    </lineage>
</organism>
<name>A0ABD5ULJ2_9EURY</name>
<dbReference type="Pfam" id="PF01978">
    <property type="entry name" value="TrmB"/>
    <property type="match status" value="1"/>
</dbReference>
<evidence type="ECO:0000259" key="3">
    <source>
        <dbReference type="Pfam" id="PF11495"/>
    </source>
</evidence>
<dbReference type="Proteomes" id="UP001596333">
    <property type="component" value="Unassembled WGS sequence"/>
</dbReference>
<keyword evidence="5" id="KW-1185">Reference proteome</keyword>
<dbReference type="RefSeq" id="WP_379769721.1">
    <property type="nucleotide sequence ID" value="NZ_JBHSXI010000016.1"/>
</dbReference>
<sequence>MDTEELSEVLQAADLSFYQAEAYVTLLELGSASATEVARSSDVPDARIYDVLRDLDERGYVELYEQDTFQARATDPETVVEGLTDRASRFEDAAAEIRERYEQPALDAHTVSIVKRFETVMEASRTFISEAETQIHATLTPEQFAALRDNLADARGRGVTVNVTLLTGDDEETPDAGDFEGVVSAVRRRPRPSPFIVTTDLKRTAFASNPAAIEDYGMILENRSFTYVFFWHFLIFMWLPWPVLYAEDAEGTPKRYADVRQFLIEYQRPIQNGATVSVEIEGRDTESNHDVTVSGTVVDTEFVAESTSGFDSELLALTGTTTIVVEGDSGRRTVGGWGATYEDVEANRITVTGVEASKAATDSGSQPTSE</sequence>
<comment type="similarity">
    <text evidence="1">Belongs to the transcriptional regulator TrmB family.</text>
</comment>
<dbReference type="EMBL" id="JBHSXI010000016">
    <property type="protein sequence ID" value="MFC6890146.1"/>
    <property type="molecule type" value="Genomic_DNA"/>
</dbReference>
<dbReference type="InterPro" id="IPR036388">
    <property type="entry name" value="WH-like_DNA-bd_sf"/>
</dbReference>
<dbReference type="InterPro" id="IPR036390">
    <property type="entry name" value="WH_DNA-bd_sf"/>
</dbReference>
<dbReference type="Pfam" id="PF11495">
    <property type="entry name" value="Regulator_TrmB"/>
    <property type="match status" value="1"/>
</dbReference>
<reference evidence="4 5" key="1">
    <citation type="journal article" date="2019" name="Int. J. Syst. Evol. Microbiol.">
        <title>The Global Catalogue of Microorganisms (GCM) 10K type strain sequencing project: providing services to taxonomists for standard genome sequencing and annotation.</title>
        <authorList>
            <consortium name="The Broad Institute Genomics Platform"/>
            <consortium name="The Broad Institute Genome Sequencing Center for Infectious Disease"/>
            <person name="Wu L."/>
            <person name="Ma J."/>
        </authorList>
    </citation>
    <scope>NUCLEOTIDE SEQUENCE [LARGE SCALE GENOMIC DNA]</scope>
    <source>
        <strain evidence="4 5">Y73</strain>
    </source>
</reference>
<accession>A0ABD5ULJ2</accession>
<evidence type="ECO:0000313" key="5">
    <source>
        <dbReference type="Proteomes" id="UP001596333"/>
    </source>
</evidence>
<dbReference type="PANTHER" id="PTHR34293">
    <property type="entry name" value="HTH-TYPE TRANSCRIPTIONAL REGULATOR TRMBL2"/>
    <property type="match status" value="1"/>
</dbReference>